<dbReference type="AlphaFoldDB" id="A0A1N6WNC8"/>
<dbReference type="Gene3D" id="3.10.50.40">
    <property type="match status" value="1"/>
</dbReference>
<evidence type="ECO:0000259" key="7">
    <source>
        <dbReference type="PROSITE" id="PS50059"/>
    </source>
</evidence>
<evidence type="ECO:0000256" key="5">
    <source>
        <dbReference type="PROSITE-ProRule" id="PRU00277"/>
    </source>
</evidence>
<dbReference type="Pfam" id="PF00254">
    <property type="entry name" value="FKBP_C"/>
    <property type="match status" value="1"/>
</dbReference>
<dbReference type="SUPFAM" id="SSF54534">
    <property type="entry name" value="FKBP-like"/>
    <property type="match status" value="1"/>
</dbReference>
<dbReference type="EMBL" id="FTMP01000010">
    <property type="protein sequence ID" value="SIQ91530.1"/>
    <property type="molecule type" value="Genomic_DNA"/>
</dbReference>
<evidence type="ECO:0000313" key="9">
    <source>
        <dbReference type="Proteomes" id="UP000185841"/>
    </source>
</evidence>
<dbReference type="GO" id="GO:0003755">
    <property type="term" value="F:peptidyl-prolyl cis-trans isomerase activity"/>
    <property type="evidence" value="ECO:0007669"/>
    <property type="project" value="UniProtKB-UniRule"/>
</dbReference>
<dbReference type="EC" id="5.2.1.8" evidence="6"/>
<comment type="similarity">
    <text evidence="2 6">Belongs to the FKBP-type PPIase family.</text>
</comment>
<keyword evidence="4 5" id="KW-0413">Isomerase</keyword>
<gene>
    <name evidence="8" type="ORF">SAMN05878282_11085</name>
</gene>
<comment type="catalytic activity">
    <reaction evidence="1 5 6">
        <text>[protein]-peptidylproline (omega=180) = [protein]-peptidylproline (omega=0)</text>
        <dbReference type="Rhea" id="RHEA:16237"/>
        <dbReference type="Rhea" id="RHEA-COMP:10747"/>
        <dbReference type="Rhea" id="RHEA-COMP:10748"/>
        <dbReference type="ChEBI" id="CHEBI:83833"/>
        <dbReference type="ChEBI" id="CHEBI:83834"/>
        <dbReference type="EC" id="5.2.1.8"/>
    </reaction>
</comment>
<keyword evidence="3 5" id="KW-0697">Rotamase</keyword>
<reference evidence="8 9" key="1">
    <citation type="submission" date="2017-01" db="EMBL/GenBank/DDBJ databases">
        <authorList>
            <person name="Mah S.A."/>
            <person name="Swanson W.J."/>
            <person name="Moy G.W."/>
            <person name="Vacquier V.D."/>
        </authorList>
    </citation>
    <scope>NUCLEOTIDE SEQUENCE [LARGE SCALE GENOMIC DNA]</scope>
    <source>
        <strain evidence="8 9">RU36E</strain>
    </source>
</reference>
<evidence type="ECO:0000313" key="8">
    <source>
        <dbReference type="EMBL" id="SIQ91530.1"/>
    </source>
</evidence>
<evidence type="ECO:0000256" key="6">
    <source>
        <dbReference type="RuleBase" id="RU003915"/>
    </source>
</evidence>
<dbReference type="PANTHER" id="PTHR43811:SF19">
    <property type="entry name" value="39 KDA FK506-BINDING NUCLEAR PROTEIN"/>
    <property type="match status" value="1"/>
</dbReference>
<sequence length="47" mass="5269">MGMQVGGKRKLWVPAHLGYGERQVGSIPPNSNLVFEIELLEVMTRDD</sequence>
<dbReference type="InterPro" id="IPR001179">
    <property type="entry name" value="PPIase_FKBP_dom"/>
</dbReference>
<organism evidence="8 9">
    <name type="scientific">Aquipseudomonas alcaligenes</name>
    <name type="common">Pseudomonas alcaligenes</name>
    <dbReference type="NCBI Taxonomy" id="43263"/>
    <lineage>
        <taxon>Bacteria</taxon>
        <taxon>Pseudomonadati</taxon>
        <taxon>Pseudomonadota</taxon>
        <taxon>Gammaproteobacteria</taxon>
        <taxon>Pseudomonadales</taxon>
        <taxon>Pseudomonadaceae</taxon>
        <taxon>Aquipseudomonas</taxon>
    </lineage>
</organism>
<evidence type="ECO:0000256" key="1">
    <source>
        <dbReference type="ARBA" id="ARBA00000971"/>
    </source>
</evidence>
<evidence type="ECO:0000256" key="4">
    <source>
        <dbReference type="ARBA" id="ARBA00023235"/>
    </source>
</evidence>
<feature type="domain" description="PPIase FKBP-type" evidence="7">
    <location>
        <begin position="1"/>
        <end position="43"/>
    </location>
</feature>
<proteinExistence type="inferred from homology"/>
<dbReference type="PANTHER" id="PTHR43811">
    <property type="entry name" value="FKBP-TYPE PEPTIDYL-PROLYL CIS-TRANS ISOMERASE FKPA"/>
    <property type="match status" value="1"/>
</dbReference>
<dbReference type="PROSITE" id="PS50059">
    <property type="entry name" value="FKBP_PPIASE"/>
    <property type="match status" value="1"/>
</dbReference>
<evidence type="ECO:0000256" key="2">
    <source>
        <dbReference type="ARBA" id="ARBA00006577"/>
    </source>
</evidence>
<dbReference type="Proteomes" id="UP000185841">
    <property type="component" value="Unassembled WGS sequence"/>
</dbReference>
<name>A0A1N6WNC8_AQUAC</name>
<evidence type="ECO:0000256" key="3">
    <source>
        <dbReference type="ARBA" id="ARBA00023110"/>
    </source>
</evidence>
<dbReference type="InterPro" id="IPR046357">
    <property type="entry name" value="PPIase_dom_sf"/>
</dbReference>
<accession>A0A1N6WNC8</accession>
<protein>
    <recommendedName>
        <fullName evidence="6">Peptidyl-prolyl cis-trans isomerase</fullName>
        <ecNumber evidence="6">5.2.1.8</ecNumber>
    </recommendedName>
</protein>